<evidence type="ECO:0000256" key="5">
    <source>
        <dbReference type="ARBA" id="ARBA00022692"/>
    </source>
</evidence>
<dbReference type="GO" id="GO:0005886">
    <property type="term" value="C:plasma membrane"/>
    <property type="evidence" value="ECO:0007669"/>
    <property type="project" value="UniProtKB-SubCell"/>
</dbReference>
<comment type="subcellular location">
    <subcellularLocation>
        <location evidence="1">Cell membrane</location>
        <topology evidence="1">Multi-pass membrane protein</topology>
    </subcellularLocation>
</comment>
<dbReference type="KEGG" id="fnk:E1750_02695"/>
<dbReference type="PANTHER" id="PTHR33908">
    <property type="entry name" value="MANNOSYLTRANSFERASE YKCB-RELATED"/>
    <property type="match status" value="1"/>
</dbReference>
<dbReference type="GO" id="GO:0000030">
    <property type="term" value="F:mannosyltransferase activity"/>
    <property type="evidence" value="ECO:0007669"/>
    <property type="project" value="InterPro"/>
</dbReference>
<gene>
    <name evidence="10" type="ORF">E1750_02695</name>
</gene>
<evidence type="ECO:0000256" key="4">
    <source>
        <dbReference type="ARBA" id="ARBA00022679"/>
    </source>
</evidence>
<evidence type="ECO:0000256" key="1">
    <source>
        <dbReference type="ARBA" id="ARBA00004651"/>
    </source>
</evidence>
<sequence length="473" mass="55188">MISEKLKNNSKILSISVIAILIFRLLLTITIPLLDKTESRYAEIARIMQETQQWIVLQIDYGVPFWAKPPLSTWLSAGSFEVFGVNEFASRFPSFLLSVILIIIAGKMVKKEGYSFYLPGFILLTMPEFLIHTGVVSTDTSLEFCITLMMISFWKTMQSETKTYWNYLFFIALGFGFLAKGPLITVLTFPPLFLWCCLDIQRFKAVFSKFSILFGLCITAVIALPWYYFCEQESPGFLDYFIVGEHYKRFLEPGWKGDLYGSGHSQPKGMIWLLMIGFMFPWILLVLFKLWKNKATIFKNNWVSFLIAWAFWTPLFFTISSNILHTYLLPSAMPIMFLVVYFWNDFTRKKLLINTALFFPAVVFIAYFALFATGKLDHQMNSDKYLLREIKATSENNEIPIYYWKNKHYSGQFYTRGKVQVVKTEKQLDSVQKLHKKLFFVIQNKEIKEISKKQQETMTLTQSNFKTSIFVTK</sequence>
<feature type="transmembrane region" description="Helical" evidence="8">
    <location>
        <begin position="302"/>
        <end position="321"/>
    </location>
</feature>
<dbReference type="RefSeq" id="WP_133275285.1">
    <property type="nucleotide sequence ID" value="NZ_CP037933.1"/>
</dbReference>
<feature type="transmembrane region" description="Helical" evidence="8">
    <location>
        <begin position="327"/>
        <end position="344"/>
    </location>
</feature>
<dbReference type="EMBL" id="CP037933">
    <property type="protein sequence ID" value="QBN17754.1"/>
    <property type="molecule type" value="Genomic_DNA"/>
</dbReference>
<keyword evidence="2" id="KW-1003">Cell membrane</keyword>
<evidence type="ECO:0000256" key="7">
    <source>
        <dbReference type="ARBA" id="ARBA00023136"/>
    </source>
</evidence>
<dbReference type="GO" id="GO:0010041">
    <property type="term" value="P:response to iron(III) ion"/>
    <property type="evidence" value="ECO:0007669"/>
    <property type="project" value="TreeGrafter"/>
</dbReference>
<feature type="transmembrane region" description="Helical" evidence="8">
    <location>
        <begin position="210"/>
        <end position="229"/>
    </location>
</feature>
<proteinExistence type="predicted"/>
<evidence type="ECO:0000313" key="11">
    <source>
        <dbReference type="Proteomes" id="UP000291124"/>
    </source>
</evidence>
<keyword evidence="5 8" id="KW-0812">Transmembrane</keyword>
<accession>A0A4P6YAI4</accession>
<feature type="transmembrane region" description="Helical" evidence="8">
    <location>
        <begin position="12"/>
        <end position="34"/>
    </location>
</feature>
<evidence type="ECO:0000256" key="6">
    <source>
        <dbReference type="ARBA" id="ARBA00022989"/>
    </source>
</evidence>
<evidence type="ECO:0000256" key="8">
    <source>
        <dbReference type="SAM" id="Phobius"/>
    </source>
</evidence>
<dbReference type="GO" id="GO:0006493">
    <property type="term" value="P:protein O-linked glycosylation"/>
    <property type="evidence" value="ECO:0007669"/>
    <property type="project" value="InterPro"/>
</dbReference>
<evidence type="ECO:0000259" key="9">
    <source>
        <dbReference type="Pfam" id="PF02366"/>
    </source>
</evidence>
<keyword evidence="7 8" id="KW-0472">Membrane</keyword>
<keyword evidence="11" id="KW-1185">Reference proteome</keyword>
<keyword evidence="6 8" id="KW-1133">Transmembrane helix</keyword>
<keyword evidence="3" id="KW-0328">Glycosyltransferase</keyword>
<dbReference type="AlphaFoldDB" id="A0A4P6YAI4"/>
<feature type="transmembrane region" description="Helical" evidence="8">
    <location>
        <begin position="92"/>
        <end position="109"/>
    </location>
</feature>
<name>A0A4P6YAI4_9FLAO</name>
<feature type="domain" description="ArnT-like N-terminal" evidence="9">
    <location>
        <begin position="35"/>
        <end position="241"/>
    </location>
</feature>
<evidence type="ECO:0000313" key="10">
    <source>
        <dbReference type="EMBL" id="QBN17754.1"/>
    </source>
</evidence>
<feature type="transmembrane region" description="Helical" evidence="8">
    <location>
        <begin position="351"/>
        <end position="372"/>
    </location>
</feature>
<feature type="transmembrane region" description="Helical" evidence="8">
    <location>
        <begin position="165"/>
        <end position="198"/>
    </location>
</feature>
<dbReference type="GO" id="GO:0009103">
    <property type="term" value="P:lipopolysaccharide biosynthetic process"/>
    <property type="evidence" value="ECO:0007669"/>
    <property type="project" value="UniProtKB-ARBA"/>
</dbReference>
<keyword evidence="4 10" id="KW-0808">Transferase</keyword>
<dbReference type="OrthoDB" id="9792789at2"/>
<evidence type="ECO:0000256" key="3">
    <source>
        <dbReference type="ARBA" id="ARBA00022676"/>
    </source>
</evidence>
<dbReference type="InterPro" id="IPR003342">
    <property type="entry name" value="ArnT-like_N"/>
</dbReference>
<evidence type="ECO:0000256" key="2">
    <source>
        <dbReference type="ARBA" id="ARBA00022475"/>
    </source>
</evidence>
<feature type="transmembrane region" description="Helical" evidence="8">
    <location>
        <begin position="269"/>
        <end position="290"/>
    </location>
</feature>
<organism evidence="10 11">
    <name type="scientific">Flavobacterium nackdongense</name>
    <dbReference type="NCBI Taxonomy" id="2547394"/>
    <lineage>
        <taxon>Bacteria</taxon>
        <taxon>Pseudomonadati</taxon>
        <taxon>Bacteroidota</taxon>
        <taxon>Flavobacteriia</taxon>
        <taxon>Flavobacteriales</taxon>
        <taxon>Flavobacteriaceae</taxon>
        <taxon>Flavobacterium</taxon>
    </lineage>
</organism>
<protein>
    <submittedName>
        <fullName evidence="10">Glycosyltransferase family 39 protein</fullName>
    </submittedName>
</protein>
<dbReference type="Proteomes" id="UP000291124">
    <property type="component" value="Chromosome"/>
</dbReference>
<dbReference type="Pfam" id="PF02366">
    <property type="entry name" value="PMT"/>
    <property type="match status" value="1"/>
</dbReference>
<dbReference type="PANTHER" id="PTHR33908:SF3">
    <property type="entry name" value="UNDECAPRENYL PHOSPHATE-ALPHA-4-AMINO-4-DEOXY-L-ARABINOSE ARABINOSYL TRANSFERASE"/>
    <property type="match status" value="1"/>
</dbReference>
<dbReference type="GO" id="GO:0016763">
    <property type="term" value="F:pentosyltransferase activity"/>
    <property type="evidence" value="ECO:0007669"/>
    <property type="project" value="TreeGrafter"/>
</dbReference>
<dbReference type="InterPro" id="IPR050297">
    <property type="entry name" value="LipidA_mod_glycosyltrf_83"/>
</dbReference>
<reference evidence="11" key="1">
    <citation type="submission" date="2019-03" db="EMBL/GenBank/DDBJ databases">
        <title>Flavobacterium sp.</title>
        <authorList>
            <person name="Kim H."/>
        </authorList>
    </citation>
    <scope>NUCLEOTIDE SEQUENCE [LARGE SCALE GENOMIC DNA]</scope>
    <source>
        <strain evidence="11">GS13</strain>
    </source>
</reference>